<protein>
    <submittedName>
        <fullName evidence="1">HAD hydrolase-like protein</fullName>
    </submittedName>
</protein>
<reference evidence="1 2" key="1">
    <citation type="submission" date="2019-11" db="EMBL/GenBank/DDBJ databases">
        <title>Description of Pedobacter sp. LMG 31462T.</title>
        <authorList>
            <person name="Carlier A."/>
            <person name="Qi S."/>
            <person name="Vandamme P."/>
        </authorList>
    </citation>
    <scope>NUCLEOTIDE SEQUENCE [LARGE SCALE GENOMIC DNA]</scope>
    <source>
        <strain evidence="1 2">LMG 31462</strain>
    </source>
</reference>
<dbReference type="InterPro" id="IPR036412">
    <property type="entry name" value="HAD-like_sf"/>
</dbReference>
<sequence length="225" mass="24931">MVVFDMAGTTVNENNIVYKTLRNAINTVGGFDLSLAEVLAHAAGREKLQAIKSVLKCCLNLVNDQLAEEMFNVFLQELAHAYEVEPVYPNANVEELFRLLKDRNVLRVLNTGYNRETAEALLVKLNWNVGRDVDALITASDVPMNRPHPDMINLAIEKFGIENPSSVVKIGDSIIDIQEGQNAGCRLSIGITTGAHNRLQLNSAHPNYIIDDLLELVSILDKHNV</sequence>
<accession>A0ABR6EQI0</accession>
<dbReference type="SUPFAM" id="SSF56784">
    <property type="entry name" value="HAD-like"/>
    <property type="match status" value="1"/>
</dbReference>
<organism evidence="1 2">
    <name type="scientific">Pedobacter gandavensis</name>
    <dbReference type="NCBI Taxonomy" id="2679963"/>
    <lineage>
        <taxon>Bacteria</taxon>
        <taxon>Pseudomonadati</taxon>
        <taxon>Bacteroidota</taxon>
        <taxon>Sphingobacteriia</taxon>
        <taxon>Sphingobacteriales</taxon>
        <taxon>Sphingobacteriaceae</taxon>
        <taxon>Pedobacter</taxon>
    </lineage>
</organism>
<dbReference type="Proteomes" id="UP000636110">
    <property type="component" value="Unassembled WGS sequence"/>
</dbReference>
<proteinExistence type="predicted"/>
<evidence type="ECO:0000313" key="2">
    <source>
        <dbReference type="Proteomes" id="UP000636110"/>
    </source>
</evidence>
<dbReference type="PANTHER" id="PTHR43434:SF19">
    <property type="entry name" value="PHOSPHONOACETALDEHYDE HYDROLASE"/>
    <property type="match status" value="1"/>
</dbReference>
<evidence type="ECO:0000313" key="1">
    <source>
        <dbReference type="EMBL" id="MBB2147491.1"/>
    </source>
</evidence>
<dbReference type="SFLD" id="SFLDS00003">
    <property type="entry name" value="Haloacid_Dehalogenase"/>
    <property type="match status" value="1"/>
</dbReference>
<dbReference type="InterPro" id="IPR023214">
    <property type="entry name" value="HAD_sf"/>
</dbReference>
<dbReference type="EMBL" id="WNXC01000001">
    <property type="protein sequence ID" value="MBB2147491.1"/>
    <property type="molecule type" value="Genomic_DNA"/>
</dbReference>
<dbReference type="Gene3D" id="3.40.50.1000">
    <property type="entry name" value="HAD superfamily/HAD-like"/>
    <property type="match status" value="1"/>
</dbReference>
<dbReference type="Pfam" id="PF00702">
    <property type="entry name" value="Hydrolase"/>
    <property type="match status" value="1"/>
</dbReference>
<dbReference type="SFLD" id="SFLDG01129">
    <property type="entry name" value="C1.5:_HAD__Beta-PGM__Phosphata"/>
    <property type="match status" value="1"/>
</dbReference>
<comment type="caution">
    <text evidence="1">The sequence shown here is derived from an EMBL/GenBank/DDBJ whole genome shotgun (WGS) entry which is preliminary data.</text>
</comment>
<dbReference type="PANTHER" id="PTHR43434">
    <property type="entry name" value="PHOSPHOGLYCOLATE PHOSPHATASE"/>
    <property type="match status" value="1"/>
</dbReference>
<gene>
    <name evidence="1" type="ORF">GM920_01075</name>
</gene>
<dbReference type="InterPro" id="IPR050155">
    <property type="entry name" value="HAD-like_hydrolase_sf"/>
</dbReference>
<keyword evidence="2" id="KW-1185">Reference proteome</keyword>
<name>A0ABR6EQI0_9SPHI</name>